<protein>
    <recommendedName>
        <fullName evidence="4">DUF2188 domain-containing protein</fullName>
    </recommendedName>
</protein>
<dbReference type="Pfam" id="PF09954">
    <property type="entry name" value="DUF2188"/>
    <property type="match status" value="1"/>
</dbReference>
<proteinExistence type="predicted"/>
<dbReference type="AlphaFoldDB" id="A0A2I0QU94"/>
<keyword evidence="3" id="KW-1185">Reference proteome</keyword>
<gene>
    <name evidence="2" type="ORF">CEY16_08090</name>
</gene>
<reference evidence="2 3" key="1">
    <citation type="submission" date="2017-06" db="EMBL/GenBank/DDBJ databases">
        <title>the draft geome sequence of Illustriluteabacillus marina B3227.</title>
        <authorList>
            <person name="He R.-H."/>
            <person name="Du Z.-J."/>
        </authorList>
    </citation>
    <scope>NUCLEOTIDE SEQUENCE [LARGE SCALE GENOMIC DNA]</scope>
    <source>
        <strain evidence="2 3">B3227</strain>
    </source>
</reference>
<feature type="region of interest" description="Disordered" evidence="1">
    <location>
        <begin position="46"/>
        <end position="84"/>
    </location>
</feature>
<accession>A0A2I0QU94</accession>
<organism evidence="2 3">
    <name type="scientific">Halalkalibacillus sediminis</name>
    <dbReference type="NCBI Taxonomy" id="2018042"/>
    <lineage>
        <taxon>Bacteria</taxon>
        <taxon>Bacillati</taxon>
        <taxon>Bacillota</taxon>
        <taxon>Bacilli</taxon>
        <taxon>Bacillales</taxon>
        <taxon>Bacillaceae</taxon>
        <taxon>Halalkalibacillus</taxon>
    </lineage>
</organism>
<evidence type="ECO:0000313" key="3">
    <source>
        <dbReference type="Proteomes" id="UP000243524"/>
    </source>
</evidence>
<evidence type="ECO:0008006" key="4">
    <source>
        <dbReference type="Google" id="ProtNLM"/>
    </source>
</evidence>
<evidence type="ECO:0000313" key="2">
    <source>
        <dbReference type="EMBL" id="PKR77879.1"/>
    </source>
</evidence>
<feature type="compositionally biased region" description="Basic and acidic residues" evidence="1">
    <location>
        <begin position="57"/>
        <end position="84"/>
    </location>
</feature>
<dbReference type="RefSeq" id="WP_101331487.1">
    <property type="nucleotide sequence ID" value="NZ_PJNH01000002.1"/>
</dbReference>
<dbReference type="OrthoDB" id="8858565at2"/>
<evidence type="ECO:0000256" key="1">
    <source>
        <dbReference type="SAM" id="MobiDB-lite"/>
    </source>
</evidence>
<dbReference type="Proteomes" id="UP000243524">
    <property type="component" value="Unassembled WGS sequence"/>
</dbReference>
<dbReference type="EMBL" id="PJNH01000002">
    <property type="protein sequence ID" value="PKR77879.1"/>
    <property type="molecule type" value="Genomic_DNA"/>
</dbReference>
<name>A0A2I0QU94_9BACI</name>
<dbReference type="InterPro" id="IPR018691">
    <property type="entry name" value="DUF2188"/>
</dbReference>
<comment type="caution">
    <text evidence="2">The sequence shown here is derived from an EMBL/GenBank/DDBJ whole genome shotgun (WGS) entry which is preliminary data.</text>
</comment>
<sequence>MPWDTNDYPSSLKNLNEATRNKAIEIANAMLEDGYTEGQAIPIATSQAKEWYEEADSSERKEMRNTEDQELKEHDEEDLGGRPELLDHGVMVKPHEDGWAVETIGAKQPSDVYDNKDEAVDRAKEIAKNKDTYVQVRNKDGDVQRNYSYDE</sequence>